<accession>A0ACB9ZNX1</accession>
<evidence type="ECO:0000313" key="1">
    <source>
        <dbReference type="EMBL" id="KAI5648794.1"/>
    </source>
</evidence>
<organism evidence="1 2">
    <name type="scientific">Catharanthus roseus</name>
    <name type="common">Madagascar periwinkle</name>
    <name type="synonym">Vinca rosea</name>
    <dbReference type="NCBI Taxonomy" id="4058"/>
    <lineage>
        <taxon>Eukaryota</taxon>
        <taxon>Viridiplantae</taxon>
        <taxon>Streptophyta</taxon>
        <taxon>Embryophyta</taxon>
        <taxon>Tracheophyta</taxon>
        <taxon>Spermatophyta</taxon>
        <taxon>Magnoliopsida</taxon>
        <taxon>eudicotyledons</taxon>
        <taxon>Gunneridae</taxon>
        <taxon>Pentapetalae</taxon>
        <taxon>asterids</taxon>
        <taxon>lamiids</taxon>
        <taxon>Gentianales</taxon>
        <taxon>Apocynaceae</taxon>
        <taxon>Rauvolfioideae</taxon>
        <taxon>Vinceae</taxon>
        <taxon>Catharanthinae</taxon>
        <taxon>Catharanthus</taxon>
    </lineage>
</organism>
<dbReference type="EMBL" id="CM044708">
    <property type="protein sequence ID" value="KAI5648794.1"/>
    <property type="molecule type" value="Genomic_DNA"/>
</dbReference>
<name>A0ACB9ZNX1_CATRO</name>
<gene>
    <name evidence="1" type="ORF">M9H77_34799</name>
</gene>
<comment type="caution">
    <text evidence="1">The sequence shown here is derived from an EMBL/GenBank/DDBJ whole genome shotgun (WGS) entry which is preliminary data.</text>
</comment>
<sequence length="121" mass="13606">MCSFGQDSGKQSVTNEHLIKDRTAPVVIHNVSCDILAMIVEYCKSVATQPLFGENDIELKVFVSKLVNDNDQTLFGLLVAADYLNIKGLLSLACEDAFQYHAEIFPRRRGKDRRANPWAFN</sequence>
<keyword evidence="2" id="KW-1185">Reference proteome</keyword>
<evidence type="ECO:0000313" key="2">
    <source>
        <dbReference type="Proteomes" id="UP001060085"/>
    </source>
</evidence>
<proteinExistence type="predicted"/>
<dbReference type="Proteomes" id="UP001060085">
    <property type="component" value="Linkage Group LG08"/>
</dbReference>
<protein>
    <submittedName>
        <fullName evidence="1">Uncharacterized protein</fullName>
    </submittedName>
</protein>
<reference evidence="2" key="1">
    <citation type="journal article" date="2023" name="Nat. Plants">
        <title>Single-cell RNA sequencing provides a high-resolution roadmap for understanding the multicellular compartmentation of specialized metabolism.</title>
        <authorList>
            <person name="Sun S."/>
            <person name="Shen X."/>
            <person name="Li Y."/>
            <person name="Li Y."/>
            <person name="Wang S."/>
            <person name="Li R."/>
            <person name="Zhang H."/>
            <person name="Shen G."/>
            <person name="Guo B."/>
            <person name="Wei J."/>
            <person name="Xu J."/>
            <person name="St-Pierre B."/>
            <person name="Chen S."/>
            <person name="Sun C."/>
        </authorList>
    </citation>
    <scope>NUCLEOTIDE SEQUENCE [LARGE SCALE GENOMIC DNA]</scope>
</reference>